<keyword evidence="2" id="KW-0560">Oxidoreductase</keyword>
<accession>A0A6B1DUY9</accession>
<sequence length="300" mass="33944">MSKPILEAYPGAERVKEFVPLGTDRPRHLIRDQIEDFNAKGYLCPIDVYTPDEAEANRAYLDDLLAKALAKGWNSYGQAGWHIHCRGLHDFVTEDRILGPVRDLLGPDLVCWTTHFFTKLPGDGKQVSWHQDASFWPLTPSKTVTAWLAFDDVDRGNAAMQVIPGTHRLGQLPFIHSEEGENNVLDQSTMDIDSFAEPPVHLEMRAGQMSLHTDWLLHGSDANHSDRRRCGLTLRFTSPDVRNFTVSEGTGVIACGSDPSGYWQHQPRPAGEDIPDPPRPEDDWQRRSGWKRAWDEARDR</sequence>
<proteinExistence type="predicted"/>
<dbReference type="PANTHER" id="PTHR20883">
    <property type="entry name" value="PHYTANOYL-COA DIOXYGENASE DOMAIN CONTAINING 1"/>
    <property type="match status" value="1"/>
</dbReference>
<dbReference type="SUPFAM" id="SSF51197">
    <property type="entry name" value="Clavaminate synthase-like"/>
    <property type="match status" value="1"/>
</dbReference>
<evidence type="ECO:0000256" key="1">
    <source>
        <dbReference type="SAM" id="MobiDB-lite"/>
    </source>
</evidence>
<dbReference type="GO" id="GO:0005506">
    <property type="term" value="F:iron ion binding"/>
    <property type="evidence" value="ECO:0007669"/>
    <property type="project" value="UniProtKB-ARBA"/>
</dbReference>
<dbReference type="EMBL" id="VXPY01000105">
    <property type="protein sequence ID" value="MYD91640.1"/>
    <property type="molecule type" value="Genomic_DNA"/>
</dbReference>
<dbReference type="PANTHER" id="PTHR20883:SF48">
    <property type="entry name" value="ECTOINE DIOXYGENASE"/>
    <property type="match status" value="1"/>
</dbReference>
<dbReference type="AlphaFoldDB" id="A0A6B1DUY9"/>
<keyword evidence="2" id="KW-0223">Dioxygenase</keyword>
<dbReference type="Gene3D" id="2.60.120.620">
    <property type="entry name" value="q2cbj1_9rhob like domain"/>
    <property type="match status" value="1"/>
</dbReference>
<name>A0A6B1DUY9_9CHLR</name>
<feature type="region of interest" description="Disordered" evidence="1">
    <location>
        <begin position="257"/>
        <end position="300"/>
    </location>
</feature>
<dbReference type="InterPro" id="IPR008775">
    <property type="entry name" value="Phytyl_CoA_dOase-like"/>
</dbReference>
<gene>
    <name evidence="2" type="ORF">F4Y08_15130</name>
</gene>
<evidence type="ECO:0000313" key="2">
    <source>
        <dbReference type="EMBL" id="MYD91640.1"/>
    </source>
</evidence>
<dbReference type="GO" id="GO:0016706">
    <property type="term" value="F:2-oxoglutarate-dependent dioxygenase activity"/>
    <property type="evidence" value="ECO:0007669"/>
    <property type="project" value="UniProtKB-ARBA"/>
</dbReference>
<comment type="caution">
    <text evidence="2">The sequence shown here is derived from an EMBL/GenBank/DDBJ whole genome shotgun (WGS) entry which is preliminary data.</text>
</comment>
<reference evidence="2" key="1">
    <citation type="submission" date="2019-09" db="EMBL/GenBank/DDBJ databases">
        <title>Characterisation of the sponge microbiome using genome-centric metagenomics.</title>
        <authorList>
            <person name="Engelberts J.P."/>
            <person name="Robbins S.J."/>
            <person name="De Goeij J.M."/>
            <person name="Aranda M."/>
            <person name="Bell S.C."/>
            <person name="Webster N.S."/>
        </authorList>
    </citation>
    <scope>NUCLEOTIDE SEQUENCE</scope>
    <source>
        <strain evidence="2">SB0662_bin_9</strain>
    </source>
</reference>
<protein>
    <submittedName>
        <fullName evidence="2">Phytanoyl-CoA dioxygenase family protein</fullName>
    </submittedName>
</protein>
<dbReference type="Pfam" id="PF05721">
    <property type="entry name" value="PhyH"/>
    <property type="match status" value="1"/>
</dbReference>
<organism evidence="2">
    <name type="scientific">Caldilineaceae bacterium SB0662_bin_9</name>
    <dbReference type="NCBI Taxonomy" id="2605258"/>
    <lineage>
        <taxon>Bacteria</taxon>
        <taxon>Bacillati</taxon>
        <taxon>Chloroflexota</taxon>
        <taxon>Caldilineae</taxon>
        <taxon>Caldilineales</taxon>
        <taxon>Caldilineaceae</taxon>
    </lineage>
</organism>
<feature type="compositionally biased region" description="Basic and acidic residues" evidence="1">
    <location>
        <begin position="276"/>
        <end position="300"/>
    </location>
</feature>